<dbReference type="PANTHER" id="PTHR36857">
    <property type="entry name" value="SPERMATOGENESIS-ASSOCIATED PROTEIN 25"/>
    <property type="match status" value="1"/>
</dbReference>
<proteinExistence type="predicted"/>
<dbReference type="PANTHER" id="PTHR36857:SF1">
    <property type="entry name" value="SPERMATOGENESIS-ASSOCIATED PROTEIN 25"/>
    <property type="match status" value="1"/>
</dbReference>
<dbReference type="Ensembl" id="ENSCMIT00000033890.1">
    <property type="protein sequence ID" value="ENSCMIP00000033384.1"/>
    <property type="gene ID" value="ENSCMIG00000014245.1"/>
</dbReference>
<reference evidence="2" key="3">
    <citation type="journal article" date="2014" name="Nature">
        <title>Elephant shark genome provides unique insights into gnathostome evolution.</title>
        <authorList>
            <consortium name="International Elephant Shark Genome Sequencing Consortium"/>
            <person name="Venkatesh B."/>
            <person name="Lee A.P."/>
            <person name="Ravi V."/>
            <person name="Maurya A.K."/>
            <person name="Lian M.M."/>
            <person name="Swann J.B."/>
            <person name="Ohta Y."/>
            <person name="Flajnik M.F."/>
            <person name="Sutoh Y."/>
            <person name="Kasahara M."/>
            <person name="Hoon S."/>
            <person name="Gangu V."/>
            <person name="Roy S.W."/>
            <person name="Irimia M."/>
            <person name="Korzh V."/>
            <person name="Kondrychyn I."/>
            <person name="Lim Z.W."/>
            <person name="Tay B.H."/>
            <person name="Tohari S."/>
            <person name="Kong K.W."/>
            <person name="Ho S."/>
            <person name="Lorente-Galdos B."/>
            <person name="Quilez J."/>
            <person name="Marques-Bonet T."/>
            <person name="Raney B.J."/>
            <person name="Ingham P.W."/>
            <person name="Tay A."/>
            <person name="Hillier L.W."/>
            <person name="Minx P."/>
            <person name="Boehm T."/>
            <person name="Wilson R.K."/>
            <person name="Brenner S."/>
            <person name="Warren W.C."/>
        </authorList>
    </citation>
    <scope>NUCLEOTIDE SEQUENCE [LARGE SCALE GENOMIC DNA]</scope>
</reference>
<accession>A0A4W3ISD3</accession>
<reference evidence="1" key="5">
    <citation type="submission" date="2025-09" db="UniProtKB">
        <authorList>
            <consortium name="Ensembl"/>
        </authorList>
    </citation>
    <scope>IDENTIFICATION</scope>
</reference>
<dbReference type="AlphaFoldDB" id="A0A4W3ISD3"/>
<dbReference type="InParanoid" id="A0A4W3ISD3"/>
<organism evidence="1 2">
    <name type="scientific">Callorhinchus milii</name>
    <name type="common">Ghost shark</name>
    <dbReference type="NCBI Taxonomy" id="7868"/>
    <lineage>
        <taxon>Eukaryota</taxon>
        <taxon>Metazoa</taxon>
        <taxon>Chordata</taxon>
        <taxon>Craniata</taxon>
        <taxon>Vertebrata</taxon>
        <taxon>Chondrichthyes</taxon>
        <taxon>Holocephali</taxon>
        <taxon>Chimaeriformes</taxon>
        <taxon>Callorhinchidae</taxon>
        <taxon>Callorhinchus</taxon>
    </lineage>
</organism>
<dbReference type="GO" id="GO:0007283">
    <property type="term" value="P:spermatogenesis"/>
    <property type="evidence" value="ECO:0007669"/>
    <property type="project" value="TreeGrafter"/>
</dbReference>
<keyword evidence="2" id="KW-1185">Reference proteome</keyword>
<name>A0A4W3ISD3_CALMI</name>
<reference evidence="1" key="4">
    <citation type="submission" date="2025-08" db="UniProtKB">
        <authorList>
            <consortium name="Ensembl"/>
        </authorList>
    </citation>
    <scope>IDENTIFICATION</scope>
</reference>
<reference evidence="2" key="2">
    <citation type="journal article" date="2007" name="PLoS Biol.">
        <title>Survey sequencing and comparative analysis of the elephant shark (Callorhinchus milii) genome.</title>
        <authorList>
            <person name="Venkatesh B."/>
            <person name="Kirkness E.F."/>
            <person name="Loh Y.H."/>
            <person name="Halpern A.L."/>
            <person name="Lee A.P."/>
            <person name="Johnson J."/>
            <person name="Dandona N."/>
            <person name="Viswanathan L.D."/>
            <person name="Tay A."/>
            <person name="Venter J.C."/>
            <person name="Strausberg R.L."/>
            <person name="Brenner S."/>
        </authorList>
    </citation>
    <scope>NUCLEOTIDE SEQUENCE [LARGE SCALE GENOMIC DNA]</scope>
</reference>
<dbReference type="Proteomes" id="UP000314986">
    <property type="component" value="Unassembled WGS sequence"/>
</dbReference>
<dbReference type="STRING" id="7868.ENSCMIP00000033384"/>
<sequence>MNHFPIQTNMEYAGQQWEQWGDYYPEIYSQGFYEGYSFNGVLGNHADYFHHQNYFNHPTMSLSRRSQNVLLNHETSHLIGHQQVERYQQANSLQRTGCPSGSFSSTSPRVLITSRSVLSTSAGETETAKQNETPKMCILALAMMVAGIPTVPVPRVKAEDMILAAQKFRADNPNLSSDIDKMMKDREERKRSFSKEYVRPLGEVLL</sequence>
<reference evidence="2" key="1">
    <citation type="journal article" date="2006" name="Science">
        <title>Ancient noncoding elements conserved in the human genome.</title>
        <authorList>
            <person name="Venkatesh B."/>
            <person name="Kirkness E.F."/>
            <person name="Loh Y.H."/>
            <person name="Halpern A.L."/>
            <person name="Lee A.P."/>
            <person name="Johnson J."/>
            <person name="Dandona N."/>
            <person name="Viswanathan L.D."/>
            <person name="Tay A."/>
            <person name="Venter J.C."/>
            <person name="Strausberg R.L."/>
            <person name="Brenner S."/>
        </authorList>
    </citation>
    <scope>NUCLEOTIDE SEQUENCE [LARGE SCALE GENOMIC DNA]</scope>
</reference>
<protein>
    <submittedName>
        <fullName evidence="1">Uncharacterized protein</fullName>
    </submittedName>
</protein>
<dbReference type="InterPro" id="IPR029192">
    <property type="entry name" value="SPATA25"/>
</dbReference>
<evidence type="ECO:0000313" key="2">
    <source>
        <dbReference type="Proteomes" id="UP000314986"/>
    </source>
</evidence>
<dbReference type="Pfam" id="PF15218">
    <property type="entry name" value="SPATA25"/>
    <property type="match status" value="1"/>
</dbReference>
<evidence type="ECO:0000313" key="1">
    <source>
        <dbReference type="Ensembl" id="ENSCMIP00000033384.1"/>
    </source>
</evidence>